<dbReference type="AlphaFoldDB" id="A0A3B1CK51"/>
<dbReference type="PANTHER" id="PTHR41786:SF1">
    <property type="entry name" value="6-HYDROXYMETHYLPTERIN DIPHOSPHOKINASE MPTE-LIKE DOMAIN-CONTAINING PROTEIN"/>
    <property type="match status" value="1"/>
</dbReference>
<protein>
    <recommendedName>
        <fullName evidence="1">6-hydroxymethylpterin diphosphokinase MptE-like domain-containing protein</fullName>
    </recommendedName>
</protein>
<sequence>MTTAKNNKLKSLSARFPLIHDVVTFAPDLVQIETARSGAKTGRLGNTRLCSLYDPVGEAIKFTASLKIKPGDHVALYGIGLGYHLKPLLDAVGDDGQVVAAEANASLLKAAISVLDERALLDDRLTLVCGRDEEALLSDWSRAFAAMDPDRTKVAIHIPSFQLIPEDFPKTKNAVEMIRMERRFPLVMGGYQTDNFRKNLPVVLQSSGIATLAGAIKGGVAAVVGAGPSLDKQIPLLSQFRYSAVLCSDTAAPALIKRSIIPDMIFSVDPQKETKLHFDMMGKLDIPLALVPTANCDVVSQWPGPLYFGFIDPDRFSGPAQAFARRMGALKSGGSVSCFALETALMMEAKTVILFGQDFCFDGDKSYASDTVPAMLGGHQYDDEIVLERDYFGREVKTSRSLYGYRREFENLTKSCRASVYTLSPEGVCLSGIEPIPSPLPYMSAVANSCCLADIKNRPKQKAGGEVARSFLDWIDRI</sequence>
<reference evidence="2" key="1">
    <citation type="submission" date="2018-06" db="EMBL/GenBank/DDBJ databases">
        <authorList>
            <person name="Zhirakovskaya E."/>
        </authorList>
    </citation>
    <scope>NUCLEOTIDE SEQUENCE</scope>
</reference>
<dbReference type="Gene3D" id="3.40.50.150">
    <property type="entry name" value="Vaccinia Virus protein VP39"/>
    <property type="match status" value="1"/>
</dbReference>
<evidence type="ECO:0000259" key="1">
    <source>
        <dbReference type="Pfam" id="PF01973"/>
    </source>
</evidence>
<accession>A0A3B1CK51</accession>
<dbReference type="InterPro" id="IPR002826">
    <property type="entry name" value="MptE-like"/>
</dbReference>
<dbReference type="PANTHER" id="PTHR41786">
    <property type="entry name" value="MOTILITY ACCESSORY FACTOR MAF"/>
    <property type="match status" value="1"/>
</dbReference>
<feature type="domain" description="6-hydroxymethylpterin diphosphokinase MptE-like" evidence="1">
    <location>
        <begin position="195"/>
        <end position="362"/>
    </location>
</feature>
<gene>
    <name evidence="2" type="ORF">MNBD_NITROSPINAE03-1615</name>
</gene>
<proteinExistence type="predicted"/>
<dbReference type="EMBL" id="UOGB01000292">
    <property type="protein sequence ID" value="VAX24318.1"/>
    <property type="molecule type" value="Genomic_DNA"/>
</dbReference>
<evidence type="ECO:0000313" key="2">
    <source>
        <dbReference type="EMBL" id="VAX24318.1"/>
    </source>
</evidence>
<organism evidence="2">
    <name type="scientific">hydrothermal vent metagenome</name>
    <dbReference type="NCBI Taxonomy" id="652676"/>
    <lineage>
        <taxon>unclassified sequences</taxon>
        <taxon>metagenomes</taxon>
        <taxon>ecological metagenomes</taxon>
    </lineage>
</organism>
<dbReference type="SUPFAM" id="SSF53335">
    <property type="entry name" value="S-adenosyl-L-methionine-dependent methyltransferases"/>
    <property type="match status" value="1"/>
</dbReference>
<dbReference type="InterPro" id="IPR029063">
    <property type="entry name" value="SAM-dependent_MTases_sf"/>
</dbReference>
<dbReference type="Pfam" id="PF01973">
    <property type="entry name" value="MptE-like"/>
    <property type="match status" value="1"/>
</dbReference>
<name>A0A3B1CK51_9ZZZZ</name>